<dbReference type="EMBL" id="VBSN01000073">
    <property type="protein sequence ID" value="KAA6431490.1"/>
    <property type="molecule type" value="Genomic_DNA"/>
</dbReference>
<feature type="binding site" evidence="7">
    <location>
        <position position="15"/>
    </location>
    <ligand>
        <name>Mg(2+)</name>
        <dbReference type="ChEBI" id="CHEBI:18420"/>
    </ligand>
</feature>
<evidence type="ECO:0000256" key="7">
    <source>
        <dbReference type="HAMAP-Rule" id="MF_00109"/>
    </source>
</evidence>
<dbReference type="GO" id="GO:0000287">
    <property type="term" value="F:magnesium ion binding"/>
    <property type="evidence" value="ECO:0007669"/>
    <property type="project" value="UniProtKB-UniRule"/>
</dbReference>
<evidence type="ECO:0000313" key="9">
    <source>
        <dbReference type="Proteomes" id="UP000323994"/>
    </source>
</evidence>
<keyword evidence="7" id="KW-0963">Cytoplasm</keyword>
<feature type="binding site" evidence="7">
    <location>
        <position position="57"/>
    </location>
    <ligand>
        <name>substrate</name>
    </ligand>
</feature>
<feature type="binding site" evidence="7">
    <location>
        <position position="119"/>
    </location>
    <ligand>
        <name>ATP</name>
        <dbReference type="ChEBI" id="CHEBI:30616"/>
    </ligand>
</feature>
<dbReference type="InterPro" id="IPR031322">
    <property type="entry name" value="Shikimate/glucono_kinase"/>
</dbReference>
<evidence type="ECO:0000256" key="5">
    <source>
        <dbReference type="ARBA" id="ARBA00022840"/>
    </source>
</evidence>
<dbReference type="UniPathway" id="UPA00053">
    <property type="reaction ID" value="UER00088"/>
</dbReference>
<comment type="caution">
    <text evidence="7">Lacks conserved residue(s) required for the propagation of feature annotation.</text>
</comment>
<evidence type="ECO:0000256" key="6">
    <source>
        <dbReference type="ARBA" id="ARBA00023141"/>
    </source>
</evidence>
<comment type="caution">
    <text evidence="8">The sequence shown here is derived from an EMBL/GenBank/DDBJ whole genome shotgun (WGS) entry which is preliminary data.</text>
</comment>
<organism evidence="8 9">
    <name type="scientific">Dyadobacter flavalbus</name>
    <dbReference type="NCBI Taxonomy" id="2579942"/>
    <lineage>
        <taxon>Bacteria</taxon>
        <taxon>Pseudomonadati</taxon>
        <taxon>Bacteroidota</taxon>
        <taxon>Cytophagia</taxon>
        <taxon>Cytophagales</taxon>
        <taxon>Spirosomataceae</taxon>
        <taxon>Dyadobacter</taxon>
    </lineage>
</organism>
<dbReference type="RefSeq" id="WP_139014622.1">
    <property type="nucleotide sequence ID" value="NZ_VBSN01000073.1"/>
</dbReference>
<dbReference type="OrthoDB" id="9800332at2"/>
<dbReference type="Proteomes" id="UP000323994">
    <property type="component" value="Unassembled WGS sequence"/>
</dbReference>
<feature type="binding site" evidence="7">
    <location>
        <position position="139"/>
    </location>
    <ligand>
        <name>substrate</name>
    </ligand>
</feature>
<feature type="binding site" evidence="7">
    <location>
        <begin position="11"/>
        <end position="16"/>
    </location>
    <ligand>
        <name>ATP</name>
        <dbReference type="ChEBI" id="CHEBI:30616"/>
    </ligand>
</feature>
<feature type="binding site" evidence="7">
    <location>
        <position position="79"/>
    </location>
    <ligand>
        <name>substrate</name>
    </ligand>
</feature>
<evidence type="ECO:0000313" key="8">
    <source>
        <dbReference type="EMBL" id="KAA6431490.1"/>
    </source>
</evidence>
<gene>
    <name evidence="7" type="primary">aroK</name>
    <name evidence="8" type="ORF">FEM33_24570</name>
</gene>
<dbReference type="GO" id="GO:0004765">
    <property type="term" value="F:shikimate kinase activity"/>
    <property type="evidence" value="ECO:0007669"/>
    <property type="project" value="UniProtKB-UniRule"/>
</dbReference>
<dbReference type="GO" id="GO:0009073">
    <property type="term" value="P:aromatic amino acid family biosynthetic process"/>
    <property type="evidence" value="ECO:0007669"/>
    <property type="project" value="UniProtKB-KW"/>
</dbReference>
<dbReference type="GO" id="GO:0005524">
    <property type="term" value="F:ATP binding"/>
    <property type="evidence" value="ECO:0007669"/>
    <property type="project" value="UniProtKB-UniRule"/>
</dbReference>
<dbReference type="SUPFAM" id="SSF52540">
    <property type="entry name" value="P-loop containing nucleoside triphosphate hydrolases"/>
    <property type="match status" value="1"/>
</dbReference>
<proteinExistence type="inferred from homology"/>
<dbReference type="PRINTS" id="PR01100">
    <property type="entry name" value="SHIKIMTKNASE"/>
</dbReference>
<reference evidence="8 9" key="1">
    <citation type="submission" date="2019-05" db="EMBL/GenBank/DDBJ databases">
        <authorList>
            <person name="Qu J.-H."/>
        </authorList>
    </citation>
    <scope>NUCLEOTIDE SEQUENCE [LARGE SCALE GENOMIC DNA]</scope>
    <source>
        <strain evidence="8 9">NS28</strain>
    </source>
</reference>
<dbReference type="HAMAP" id="MF_00109">
    <property type="entry name" value="Shikimate_kinase"/>
    <property type="match status" value="1"/>
</dbReference>
<keyword evidence="5 7" id="KW-0067">ATP-binding</keyword>
<keyword evidence="2 7" id="KW-0808">Transferase</keyword>
<keyword evidence="3 7" id="KW-0547">Nucleotide-binding</keyword>
<dbReference type="Gene3D" id="3.40.50.300">
    <property type="entry name" value="P-loop containing nucleotide triphosphate hydrolases"/>
    <property type="match status" value="1"/>
</dbReference>
<dbReference type="PANTHER" id="PTHR21087">
    <property type="entry name" value="SHIKIMATE KINASE"/>
    <property type="match status" value="1"/>
</dbReference>
<dbReference type="GO" id="GO:0009423">
    <property type="term" value="P:chorismate biosynthetic process"/>
    <property type="evidence" value="ECO:0007669"/>
    <property type="project" value="UniProtKB-UniRule"/>
</dbReference>
<feature type="binding site" evidence="7">
    <location>
        <position position="33"/>
    </location>
    <ligand>
        <name>substrate</name>
    </ligand>
</feature>
<evidence type="ECO:0000256" key="3">
    <source>
        <dbReference type="ARBA" id="ARBA00022741"/>
    </source>
</evidence>
<keyword evidence="9" id="KW-1185">Reference proteome</keyword>
<dbReference type="GO" id="GO:0008652">
    <property type="term" value="P:amino acid biosynthetic process"/>
    <property type="evidence" value="ECO:0007669"/>
    <property type="project" value="UniProtKB-KW"/>
</dbReference>
<dbReference type="AlphaFoldDB" id="A0A5M8Q9G8"/>
<comment type="subcellular location">
    <subcellularLocation>
        <location evidence="7">Cytoplasm</location>
    </subcellularLocation>
</comment>
<accession>A0A5M8Q9G8</accession>
<dbReference type="CDD" id="cd00464">
    <property type="entry name" value="SK"/>
    <property type="match status" value="1"/>
</dbReference>
<dbReference type="InterPro" id="IPR000623">
    <property type="entry name" value="Shikimate_kinase/TSH1"/>
</dbReference>
<dbReference type="GO" id="GO:0005829">
    <property type="term" value="C:cytosol"/>
    <property type="evidence" value="ECO:0007669"/>
    <property type="project" value="TreeGrafter"/>
</dbReference>
<evidence type="ECO:0000256" key="2">
    <source>
        <dbReference type="ARBA" id="ARBA00022679"/>
    </source>
</evidence>
<comment type="function">
    <text evidence="7">Catalyzes the specific phosphorylation of the 3-hydroxyl group of shikimic acid using ATP as a cosubstrate.</text>
</comment>
<sequence>MKNIVLVGMMSSGKSTLGKKLARALNYKFVDLDKLIEKDQQTDIPSLFRQKGETYFRETESRILKEIMPESKIVLASGGGTPCFYDNMDYIRSLGISIFLDVPAADLVKRIENHGKDDRPVLSGAASLEDALTSKLQERLPYYSQADLTLKGEIDVSYLLEVLKPLL</sequence>
<keyword evidence="6 7" id="KW-0057">Aromatic amino acid biosynthesis</keyword>
<comment type="similarity">
    <text evidence="7">Belongs to the shikimate kinase family.</text>
</comment>
<keyword evidence="7" id="KW-0460">Magnesium</keyword>
<keyword evidence="7" id="KW-0479">Metal-binding</keyword>
<evidence type="ECO:0000256" key="4">
    <source>
        <dbReference type="ARBA" id="ARBA00022777"/>
    </source>
</evidence>
<keyword evidence="1 7" id="KW-0028">Amino-acid biosynthesis</keyword>
<dbReference type="PANTHER" id="PTHR21087:SF16">
    <property type="entry name" value="SHIKIMATE KINASE 1, CHLOROPLASTIC"/>
    <property type="match status" value="1"/>
</dbReference>
<keyword evidence="4 7" id="KW-0418">Kinase</keyword>
<comment type="cofactor">
    <cofactor evidence="7">
        <name>Mg(2+)</name>
        <dbReference type="ChEBI" id="CHEBI:18420"/>
    </cofactor>
    <text evidence="7">Binds 1 Mg(2+) ion per subunit.</text>
</comment>
<protein>
    <recommendedName>
        <fullName evidence="7">Shikimate kinase</fullName>
        <shortName evidence="7">SK</shortName>
        <ecNumber evidence="7">2.7.1.71</ecNumber>
    </recommendedName>
</protein>
<name>A0A5M8Q9G8_9BACT</name>
<comment type="catalytic activity">
    <reaction evidence="7">
        <text>shikimate + ATP = 3-phosphoshikimate + ADP + H(+)</text>
        <dbReference type="Rhea" id="RHEA:13121"/>
        <dbReference type="ChEBI" id="CHEBI:15378"/>
        <dbReference type="ChEBI" id="CHEBI:30616"/>
        <dbReference type="ChEBI" id="CHEBI:36208"/>
        <dbReference type="ChEBI" id="CHEBI:145989"/>
        <dbReference type="ChEBI" id="CHEBI:456216"/>
        <dbReference type="EC" id="2.7.1.71"/>
    </reaction>
</comment>
<dbReference type="EC" id="2.7.1.71" evidence="7"/>
<dbReference type="InterPro" id="IPR027417">
    <property type="entry name" value="P-loop_NTPase"/>
</dbReference>
<evidence type="ECO:0000256" key="1">
    <source>
        <dbReference type="ARBA" id="ARBA00022605"/>
    </source>
</evidence>
<comment type="pathway">
    <text evidence="7">Metabolic intermediate biosynthesis; chorismate biosynthesis; chorismate from D-erythrose 4-phosphate and phosphoenolpyruvate: step 5/7.</text>
</comment>
<dbReference type="Pfam" id="PF01202">
    <property type="entry name" value="SKI"/>
    <property type="match status" value="1"/>
</dbReference>
<comment type="subunit">
    <text evidence="7">Monomer.</text>
</comment>